<comment type="caution">
    <text evidence="1">The sequence shown here is derived from an EMBL/GenBank/DDBJ whole genome shotgun (WGS) entry which is preliminary data.</text>
</comment>
<proteinExistence type="predicted"/>
<name>X1BDR1_9ZZZZ</name>
<sequence length="54" mass="6593">MNEIENIIREARRTDKIRAESGPRDCFVIDHDYVEVFCDPWMAEQYYKRAEQRV</sequence>
<protein>
    <submittedName>
        <fullName evidence="1">Uncharacterized protein</fullName>
    </submittedName>
</protein>
<accession>X1BDR1</accession>
<reference evidence="1" key="1">
    <citation type="journal article" date="2014" name="Front. Microbiol.">
        <title>High frequency of phylogenetically diverse reductive dehalogenase-homologous genes in deep subseafloor sedimentary metagenomes.</title>
        <authorList>
            <person name="Kawai M."/>
            <person name="Futagami T."/>
            <person name="Toyoda A."/>
            <person name="Takaki Y."/>
            <person name="Nishi S."/>
            <person name="Hori S."/>
            <person name="Arai W."/>
            <person name="Tsubouchi T."/>
            <person name="Morono Y."/>
            <person name="Uchiyama I."/>
            <person name="Ito T."/>
            <person name="Fujiyama A."/>
            <person name="Inagaki F."/>
            <person name="Takami H."/>
        </authorList>
    </citation>
    <scope>NUCLEOTIDE SEQUENCE</scope>
    <source>
        <strain evidence="1">Expedition CK06-06</strain>
    </source>
</reference>
<dbReference type="AlphaFoldDB" id="X1BDR1"/>
<dbReference type="EMBL" id="BART01027519">
    <property type="protein sequence ID" value="GAG94059.1"/>
    <property type="molecule type" value="Genomic_DNA"/>
</dbReference>
<evidence type="ECO:0000313" key="1">
    <source>
        <dbReference type="EMBL" id="GAG94059.1"/>
    </source>
</evidence>
<organism evidence="1">
    <name type="scientific">marine sediment metagenome</name>
    <dbReference type="NCBI Taxonomy" id="412755"/>
    <lineage>
        <taxon>unclassified sequences</taxon>
        <taxon>metagenomes</taxon>
        <taxon>ecological metagenomes</taxon>
    </lineage>
</organism>
<gene>
    <name evidence="1" type="ORF">S01H4_48775</name>
</gene>